<evidence type="ECO:0000259" key="1">
    <source>
        <dbReference type="Pfam" id="PF18925"/>
    </source>
</evidence>
<accession>A0A8S5V2R2</accession>
<dbReference type="InterPro" id="IPR043732">
    <property type="entry name" value="DUF5675"/>
</dbReference>
<dbReference type="Pfam" id="PF18925">
    <property type="entry name" value="DUF5675"/>
    <property type="match status" value="1"/>
</dbReference>
<name>A0A8S5V2R2_9CAUD</name>
<reference evidence="2" key="1">
    <citation type="journal article" date="2021" name="Proc. Natl. Acad. Sci. U.S.A.">
        <title>A Catalog of Tens of Thousands of Viruses from Human Metagenomes Reveals Hidden Associations with Chronic Diseases.</title>
        <authorList>
            <person name="Tisza M.J."/>
            <person name="Buck C.B."/>
        </authorList>
    </citation>
    <scope>NUCLEOTIDE SEQUENCE</scope>
    <source>
        <strain evidence="2">CtelJ1</strain>
    </source>
</reference>
<sequence>MKLLLKRVFKADTYTIGKLYVDGKYFSSTLEDKDRGLDQKMPIEQINKLKVYGETAIPTGTYKVTLDVVSPKFRWNKYYRDFCDGKIPRLINVPGYNGVLIHPFNTAEESLGCIGVGINSQKGRITNSRAYFERLYRMMCESASQGQEITITIV</sequence>
<protein>
    <recommendedName>
        <fullName evidence="1">DUF5675 domain-containing protein</fullName>
    </recommendedName>
</protein>
<evidence type="ECO:0000313" key="2">
    <source>
        <dbReference type="EMBL" id="DAG00903.1"/>
    </source>
</evidence>
<dbReference type="EMBL" id="BK016184">
    <property type="protein sequence ID" value="DAG00903.1"/>
    <property type="molecule type" value="Genomic_DNA"/>
</dbReference>
<proteinExistence type="predicted"/>
<organism evidence="2">
    <name type="scientific">CrAss-like virus sp. ctelJ1</name>
    <dbReference type="NCBI Taxonomy" id="2825838"/>
    <lineage>
        <taxon>Viruses</taxon>
        <taxon>Duplodnaviria</taxon>
        <taxon>Heunggongvirae</taxon>
        <taxon>Uroviricota</taxon>
        <taxon>Caudoviricetes</taxon>
        <taxon>Crassvirales</taxon>
    </lineage>
</organism>
<feature type="domain" description="DUF5675" evidence="1">
    <location>
        <begin position="5"/>
        <end position="139"/>
    </location>
</feature>